<comment type="caution">
    <text evidence="6">The sequence shown here is derived from an EMBL/GenBank/DDBJ whole genome shotgun (WGS) entry which is preliminary data.</text>
</comment>
<feature type="domain" description="Beta-ketoacyl-[acyl-carrier-protein] synthase III N-terminal" evidence="5">
    <location>
        <begin position="110"/>
        <end position="188"/>
    </location>
</feature>
<dbReference type="AlphaFoldDB" id="A0A364K524"/>
<name>A0A364K524_9BACL</name>
<gene>
    <name evidence="6" type="ORF">DL897_09240</name>
</gene>
<dbReference type="SUPFAM" id="SSF53901">
    <property type="entry name" value="Thiolase-like"/>
    <property type="match status" value="1"/>
</dbReference>
<dbReference type="Pfam" id="PF08545">
    <property type="entry name" value="ACP_syn_III"/>
    <property type="match status" value="1"/>
</dbReference>
<dbReference type="Gene3D" id="3.40.47.10">
    <property type="match status" value="2"/>
</dbReference>
<dbReference type="RefSeq" id="WP_113658859.1">
    <property type="nucleotide sequence ID" value="NZ_KZ845666.1"/>
</dbReference>
<accession>A0A364K524</accession>
<dbReference type="GO" id="GO:0004315">
    <property type="term" value="F:3-oxoacyl-[acyl-carrier-protein] synthase activity"/>
    <property type="evidence" value="ECO:0007669"/>
    <property type="project" value="InterPro"/>
</dbReference>
<reference evidence="6 7" key="1">
    <citation type="submission" date="2018-06" db="EMBL/GenBank/DDBJ databases">
        <title>Thermoflavimicrobium daqus sp. nov., a thermophilic microbe isolated from Moutai-flavour Daqu.</title>
        <authorList>
            <person name="Wang X."/>
            <person name="Zhou H."/>
        </authorList>
    </citation>
    <scope>NUCLEOTIDE SEQUENCE [LARGE SCALE GENOMIC DNA]</scope>
    <source>
        <strain evidence="6 7">FBKL4.011</strain>
    </source>
</reference>
<keyword evidence="1" id="KW-0808">Transferase</keyword>
<dbReference type="PANTHER" id="PTHR34069:SF2">
    <property type="entry name" value="BETA-KETOACYL-[ACYL-CARRIER-PROTEIN] SYNTHASE III"/>
    <property type="match status" value="1"/>
</dbReference>
<keyword evidence="2" id="KW-0012">Acyltransferase</keyword>
<evidence type="ECO:0000313" key="6">
    <source>
        <dbReference type="EMBL" id="RAL24488.1"/>
    </source>
</evidence>
<dbReference type="GO" id="GO:0044550">
    <property type="term" value="P:secondary metabolite biosynthetic process"/>
    <property type="evidence" value="ECO:0007669"/>
    <property type="project" value="TreeGrafter"/>
</dbReference>
<feature type="transmembrane region" description="Helical" evidence="3">
    <location>
        <begin position="315"/>
        <end position="333"/>
    </location>
</feature>
<keyword evidence="7" id="KW-1185">Reference proteome</keyword>
<keyword evidence="3" id="KW-0472">Membrane</keyword>
<dbReference type="OrthoDB" id="9815506at2"/>
<dbReference type="Proteomes" id="UP000251213">
    <property type="component" value="Unassembled WGS sequence"/>
</dbReference>
<proteinExistence type="predicted"/>
<organism evidence="6 7">
    <name type="scientific">Thermoflavimicrobium daqui</name>
    <dbReference type="NCBI Taxonomy" id="2137476"/>
    <lineage>
        <taxon>Bacteria</taxon>
        <taxon>Bacillati</taxon>
        <taxon>Bacillota</taxon>
        <taxon>Bacilli</taxon>
        <taxon>Bacillales</taxon>
        <taxon>Thermoactinomycetaceae</taxon>
        <taxon>Thermoflavimicrobium</taxon>
    </lineage>
</organism>
<dbReference type="NCBIfam" id="NF005541">
    <property type="entry name" value="PRK07204.1"/>
    <property type="match status" value="1"/>
</dbReference>
<evidence type="ECO:0000256" key="3">
    <source>
        <dbReference type="SAM" id="Phobius"/>
    </source>
</evidence>
<evidence type="ECO:0000313" key="7">
    <source>
        <dbReference type="Proteomes" id="UP000251213"/>
    </source>
</evidence>
<dbReference type="InterPro" id="IPR013751">
    <property type="entry name" value="ACP_syn_III_N"/>
</dbReference>
<evidence type="ECO:0000259" key="4">
    <source>
        <dbReference type="Pfam" id="PF08541"/>
    </source>
</evidence>
<keyword evidence="3" id="KW-0812">Transmembrane</keyword>
<evidence type="ECO:0000259" key="5">
    <source>
        <dbReference type="Pfam" id="PF08545"/>
    </source>
</evidence>
<dbReference type="InterPro" id="IPR013747">
    <property type="entry name" value="ACP_syn_III_C"/>
</dbReference>
<evidence type="ECO:0000256" key="2">
    <source>
        <dbReference type="ARBA" id="ARBA00023315"/>
    </source>
</evidence>
<keyword evidence="3" id="KW-1133">Transmembrane helix</keyword>
<dbReference type="GO" id="GO:0006633">
    <property type="term" value="P:fatty acid biosynthetic process"/>
    <property type="evidence" value="ECO:0007669"/>
    <property type="project" value="InterPro"/>
</dbReference>
<dbReference type="InterPro" id="IPR016039">
    <property type="entry name" value="Thiolase-like"/>
</dbReference>
<evidence type="ECO:0000256" key="1">
    <source>
        <dbReference type="ARBA" id="ARBA00022679"/>
    </source>
</evidence>
<protein>
    <submittedName>
        <fullName evidence="6">Beta-ketoacyl-ACP synthase III</fullName>
    </submittedName>
</protein>
<feature type="domain" description="Beta-ketoacyl-[acyl-carrier-protein] synthase III C-terminal" evidence="4">
    <location>
        <begin position="247"/>
        <end position="332"/>
    </location>
</feature>
<dbReference type="CDD" id="cd00830">
    <property type="entry name" value="KAS_III"/>
    <property type="match status" value="1"/>
</dbReference>
<reference evidence="6 7" key="2">
    <citation type="submission" date="2018-06" db="EMBL/GenBank/DDBJ databases">
        <authorList>
            <person name="Zhirakovskaya E."/>
        </authorList>
    </citation>
    <scope>NUCLEOTIDE SEQUENCE [LARGE SCALE GENOMIC DNA]</scope>
    <source>
        <strain evidence="6 7">FBKL4.011</strain>
    </source>
</reference>
<dbReference type="PANTHER" id="PTHR34069">
    <property type="entry name" value="3-OXOACYL-[ACYL-CARRIER-PROTEIN] SYNTHASE 3"/>
    <property type="match status" value="1"/>
</dbReference>
<sequence>MKPRKVQIIGMGRYLPKRVVTAEELDQKLGLQKGSVAKKSGVSIRHFVEDETVSQMGALAAKEALKNAGLTLSDIDCIVCTSGVGEQAIPSTASLIYKELDPNHQGIPAFDINSTCLSFVTALDHLSYLIDCGRYQNVLLVSSEIASIGLNWNHAESSMLFGDGAAAAVIGPTPEDEKSRILLSRMETYTQGAHLSEIRGGGSKYHPRTYQGNINLEDFLFDMDGEAIFKLSARYLPSFIERLFAEDRSITIKDMKIVIPHQASMMAMRLMQRRLGISREQMFIFSENVGNTISASIPMGMYEAIKQQKMKRGDLVMLLGTAAGLSIGSLVYVY</sequence>
<dbReference type="EMBL" id="QJKK01000004">
    <property type="protein sequence ID" value="RAL24488.1"/>
    <property type="molecule type" value="Genomic_DNA"/>
</dbReference>
<dbReference type="Pfam" id="PF08541">
    <property type="entry name" value="ACP_syn_III_C"/>
    <property type="match status" value="1"/>
</dbReference>